<evidence type="ECO:0000313" key="2">
    <source>
        <dbReference type="Proteomes" id="UP000201169"/>
    </source>
</evidence>
<reference evidence="1 2" key="1">
    <citation type="submission" date="2017-07" db="EMBL/GenBank/DDBJ databases">
        <title>Analysis of two Campylobacter avium genomes and identification of a novel hippuricase gene.</title>
        <authorList>
            <person name="Miller W.G."/>
            <person name="Chapman M.H."/>
            <person name="Yee E."/>
            <person name="Revez J."/>
            <person name="Bono J.L."/>
            <person name="Rossi M."/>
        </authorList>
    </citation>
    <scope>NUCLEOTIDE SEQUENCE [LARGE SCALE GENOMIC DNA]</scope>
    <source>
        <strain evidence="1 2">LMG 24591</strain>
    </source>
</reference>
<gene>
    <name evidence="1" type="ORF">CAV_1228</name>
</gene>
<dbReference type="InterPro" id="IPR043776">
    <property type="entry name" value="DUF5718"/>
</dbReference>
<dbReference type="KEGG" id="cavi:CAV_1228"/>
<name>A0A222MXK3_9BACT</name>
<dbReference type="OrthoDB" id="356878at2"/>
<proteinExistence type="predicted"/>
<keyword evidence="2" id="KW-1185">Reference proteome</keyword>
<accession>A0A222MXK3</accession>
<organism evidence="1 2">
    <name type="scientific">Campylobacter avium LMG 24591</name>
    <dbReference type="NCBI Taxonomy" id="522484"/>
    <lineage>
        <taxon>Bacteria</taxon>
        <taxon>Pseudomonadati</taxon>
        <taxon>Campylobacterota</taxon>
        <taxon>Epsilonproteobacteria</taxon>
        <taxon>Campylobacterales</taxon>
        <taxon>Campylobacteraceae</taxon>
        <taxon>Campylobacter</taxon>
    </lineage>
</organism>
<dbReference type="AlphaFoldDB" id="A0A222MXK3"/>
<dbReference type="Proteomes" id="UP000201169">
    <property type="component" value="Chromosome"/>
</dbReference>
<dbReference type="EMBL" id="CP022347">
    <property type="protein sequence ID" value="ASQ30854.1"/>
    <property type="molecule type" value="Genomic_DNA"/>
</dbReference>
<evidence type="ECO:0000313" key="1">
    <source>
        <dbReference type="EMBL" id="ASQ30854.1"/>
    </source>
</evidence>
<evidence type="ECO:0008006" key="3">
    <source>
        <dbReference type="Google" id="ProtNLM"/>
    </source>
</evidence>
<dbReference type="RefSeq" id="WP_094325654.1">
    <property type="nucleotide sequence ID" value="NZ_CP022347.1"/>
</dbReference>
<sequence length="277" mass="31641">MKDIIGLALAGNFAKHLEQAGEAKDFVLIKTDDADAPKGMFAFYVPNSTSFLSRYCIDNEKIIIPKGCKVQAEPELALECELSYKDELVLSIKPLYFMAFNDTSIREGIKASKISQKKNFSTASKGFGDKKIPIDVFEKGHICDFYSIASFIRHKDSAEFENYGEVSKVSTYSYFYSKLLEWMIKTINSQQDFAVLENLSLMLKEAKYPKKALISIGATRYMPKYEHTFLTEGDELCIMLFNHDKYSQDELKKMLARNADFSNFDDISALRQRVLFL</sequence>
<dbReference type="Pfam" id="PF18985">
    <property type="entry name" value="DUF5718"/>
    <property type="match status" value="1"/>
</dbReference>
<protein>
    <recommendedName>
        <fullName evidence="3">Valyl-tRNA synthetase</fullName>
    </recommendedName>
</protein>